<protein>
    <submittedName>
        <fullName evidence="7">ABC transporter permease</fullName>
    </submittedName>
</protein>
<dbReference type="RefSeq" id="WP_420068791.1">
    <property type="nucleotide sequence ID" value="NZ_JBCHKQ010000001.1"/>
</dbReference>
<feature type="transmembrane region" description="Helical" evidence="6">
    <location>
        <begin position="200"/>
        <end position="220"/>
    </location>
</feature>
<accession>A0ABU9UAZ5</accession>
<evidence type="ECO:0000256" key="2">
    <source>
        <dbReference type="ARBA" id="ARBA00022475"/>
    </source>
</evidence>
<reference evidence="7 8" key="1">
    <citation type="submission" date="2024-03" db="EMBL/GenBank/DDBJ databases">
        <title>Ignisphaera cupida sp. nov., a hyperthermophilic hydrolytic archaeon from a hot spring of Kamchatka, and proposal of Ignisphaeraceae fam. nov.</title>
        <authorList>
            <person name="Podosokorskaya O.A."/>
            <person name="Elcheninov A.G."/>
            <person name="Maltseva A.I."/>
            <person name="Zayulina K.S."/>
            <person name="Novikov A."/>
            <person name="Merkel A.Y."/>
        </authorList>
    </citation>
    <scope>NUCLEOTIDE SEQUENCE [LARGE SCALE GENOMIC DNA]</scope>
    <source>
        <strain evidence="7 8">38H-sp</strain>
    </source>
</reference>
<organism evidence="7 8">
    <name type="scientific">Rarispira pelagica</name>
    <dbReference type="NCBI Taxonomy" id="3141764"/>
    <lineage>
        <taxon>Bacteria</taxon>
        <taxon>Pseudomonadati</taxon>
        <taxon>Spirochaetota</taxon>
        <taxon>Spirochaetia</taxon>
        <taxon>Winmispirales</taxon>
        <taxon>Winmispiraceae</taxon>
        <taxon>Rarispira</taxon>
    </lineage>
</organism>
<evidence type="ECO:0000313" key="7">
    <source>
        <dbReference type="EMBL" id="MEM5947342.1"/>
    </source>
</evidence>
<feature type="transmembrane region" description="Helical" evidence="6">
    <location>
        <begin position="241"/>
        <end position="263"/>
    </location>
</feature>
<keyword evidence="8" id="KW-1185">Reference proteome</keyword>
<feature type="transmembrane region" description="Helical" evidence="6">
    <location>
        <begin position="45"/>
        <end position="62"/>
    </location>
</feature>
<feature type="transmembrane region" description="Helical" evidence="6">
    <location>
        <begin position="275"/>
        <end position="295"/>
    </location>
</feature>
<keyword evidence="3 6" id="KW-0812">Transmembrane</keyword>
<dbReference type="EMBL" id="JBCHKQ010000001">
    <property type="protein sequence ID" value="MEM5947342.1"/>
    <property type="molecule type" value="Genomic_DNA"/>
</dbReference>
<evidence type="ECO:0000256" key="6">
    <source>
        <dbReference type="SAM" id="Phobius"/>
    </source>
</evidence>
<dbReference type="Pfam" id="PF02653">
    <property type="entry name" value="BPD_transp_2"/>
    <property type="match status" value="1"/>
</dbReference>
<keyword evidence="2" id="KW-1003">Cell membrane</keyword>
<proteinExistence type="predicted"/>
<name>A0ABU9UAZ5_9SPIR</name>
<sequence>MRGLIRLEKRIDFPVWFPFFAVFISLVTGLVFSAIIFALKGVNPLIVLGGIFSGSFGSLYGLKETLGKAIPLMLIGTGLTLPFMAKFWNIGAEGQLVVGAAASAGFALFVGQSLPAYILFPLMFLCAFIAGAIWAVIPVVLKNSFGVSEVISTLMLNYIAFELVTMLVVGPWRGATQQGYPYSDDLPEAARLYLFPYTRISPLMLFIALIIVVTAWFALYRSRLGYEIRVTGESRDAARYAGIHTSLVLLFSMAFSGGLAGVAGLGEITAIHHHLAMPSVISAGYGFTGIIVAWLARRNPLLVPLTAFFFAGILVGGDAIQISVGLPASTVSVFNGIILLSLLIADFILTYRLVPVKKTKTEKEK</sequence>
<gene>
    <name evidence="7" type="ORF">WKV44_02175</name>
</gene>
<dbReference type="Proteomes" id="UP001466331">
    <property type="component" value="Unassembled WGS sequence"/>
</dbReference>
<feature type="transmembrane region" description="Helical" evidence="6">
    <location>
        <begin position="118"/>
        <end position="141"/>
    </location>
</feature>
<keyword evidence="4 6" id="KW-1133">Transmembrane helix</keyword>
<comment type="subcellular location">
    <subcellularLocation>
        <location evidence="1">Cell membrane</location>
        <topology evidence="1">Multi-pass membrane protein</topology>
    </subcellularLocation>
</comment>
<feature type="transmembrane region" description="Helical" evidence="6">
    <location>
        <begin position="332"/>
        <end position="354"/>
    </location>
</feature>
<evidence type="ECO:0000256" key="1">
    <source>
        <dbReference type="ARBA" id="ARBA00004651"/>
    </source>
</evidence>
<dbReference type="InterPro" id="IPR001851">
    <property type="entry name" value="ABC_transp_permease"/>
</dbReference>
<feature type="transmembrane region" description="Helical" evidence="6">
    <location>
        <begin position="153"/>
        <end position="172"/>
    </location>
</feature>
<keyword evidence="5 6" id="KW-0472">Membrane</keyword>
<feature type="transmembrane region" description="Helical" evidence="6">
    <location>
        <begin position="15"/>
        <end position="39"/>
    </location>
</feature>
<dbReference type="CDD" id="cd06580">
    <property type="entry name" value="TM_PBP1_transp_TpRbsC_like"/>
    <property type="match status" value="1"/>
</dbReference>
<evidence type="ECO:0000256" key="3">
    <source>
        <dbReference type="ARBA" id="ARBA00022692"/>
    </source>
</evidence>
<dbReference type="PANTHER" id="PTHR47089">
    <property type="entry name" value="ABC TRANSPORTER, PERMEASE PROTEIN"/>
    <property type="match status" value="1"/>
</dbReference>
<evidence type="ECO:0000256" key="5">
    <source>
        <dbReference type="ARBA" id="ARBA00023136"/>
    </source>
</evidence>
<feature type="transmembrane region" description="Helical" evidence="6">
    <location>
        <begin position="69"/>
        <end position="88"/>
    </location>
</feature>
<evidence type="ECO:0000313" key="8">
    <source>
        <dbReference type="Proteomes" id="UP001466331"/>
    </source>
</evidence>
<evidence type="ECO:0000256" key="4">
    <source>
        <dbReference type="ARBA" id="ARBA00022989"/>
    </source>
</evidence>
<comment type="caution">
    <text evidence="7">The sequence shown here is derived from an EMBL/GenBank/DDBJ whole genome shotgun (WGS) entry which is preliminary data.</text>
</comment>
<feature type="transmembrane region" description="Helical" evidence="6">
    <location>
        <begin position="302"/>
        <end position="326"/>
    </location>
</feature>
<dbReference type="PANTHER" id="PTHR47089:SF1">
    <property type="entry name" value="GUANOSINE ABC TRANSPORTER PERMEASE PROTEIN NUPP"/>
    <property type="match status" value="1"/>
</dbReference>